<dbReference type="RefSeq" id="WP_012163137.1">
    <property type="nucleotide sequence ID" value="NC_009925.1"/>
</dbReference>
<dbReference type="OrthoDB" id="507840at2"/>
<dbReference type="EMBL" id="CP000828">
    <property type="protein sequence ID" value="ABW27686.1"/>
    <property type="molecule type" value="Genomic_DNA"/>
</dbReference>
<organism evidence="4 5">
    <name type="scientific">Acaryochloris marina (strain MBIC 11017)</name>
    <dbReference type="NCBI Taxonomy" id="329726"/>
    <lineage>
        <taxon>Bacteria</taxon>
        <taxon>Bacillati</taxon>
        <taxon>Cyanobacteriota</taxon>
        <taxon>Cyanophyceae</taxon>
        <taxon>Acaryochloridales</taxon>
        <taxon>Acaryochloridaceae</taxon>
        <taxon>Acaryochloris</taxon>
    </lineage>
</organism>
<evidence type="ECO:0000313" key="5">
    <source>
        <dbReference type="Proteomes" id="UP000000268"/>
    </source>
</evidence>
<evidence type="ECO:0000256" key="1">
    <source>
        <dbReference type="ARBA" id="ARBA00022729"/>
    </source>
</evidence>
<dbReference type="InterPro" id="IPR011055">
    <property type="entry name" value="Dup_hybrid_motif"/>
</dbReference>
<dbReference type="eggNOG" id="COG0739">
    <property type="taxonomic scope" value="Bacteria"/>
</dbReference>
<dbReference type="InterPro" id="IPR016047">
    <property type="entry name" value="M23ase_b-sheet_dom"/>
</dbReference>
<dbReference type="HOGENOM" id="CLU_029425_2_4_3"/>
<reference evidence="4 5" key="1">
    <citation type="journal article" date="2008" name="Proc. Natl. Acad. Sci. U.S.A.">
        <title>Niche adaptation and genome expansion in the chlorophyll d-producing cyanobacterium Acaryochloris marina.</title>
        <authorList>
            <person name="Swingley W.D."/>
            <person name="Chen M."/>
            <person name="Cheung P.C."/>
            <person name="Conrad A.L."/>
            <person name="Dejesa L.C."/>
            <person name="Hao J."/>
            <person name="Honchak B.M."/>
            <person name="Karbach L.E."/>
            <person name="Kurdoglu A."/>
            <person name="Lahiri S."/>
            <person name="Mastrian S.D."/>
            <person name="Miyashita H."/>
            <person name="Page L."/>
            <person name="Ramakrishna P."/>
            <person name="Satoh S."/>
            <person name="Sattley W.M."/>
            <person name="Shimada Y."/>
            <person name="Taylor H.L."/>
            <person name="Tomo T."/>
            <person name="Tsuchiya T."/>
            <person name="Wang Z.T."/>
            <person name="Raymond J."/>
            <person name="Mimuro M."/>
            <person name="Blankenship R.E."/>
            <person name="Touchman J.W."/>
        </authorList>
    </citation>
    <scope>NUCLEOTIDE SEQUENCE [LARGE SCALE GENOMIC DNA]</scope>
    <source>
        <strain evidence="5">MBIC 11017</strain>
    </source>
</reference>
<keyword evidence="5" id="KW-1185">Reference proteome</keyword>
<dbReference type="AlphaFoldDB" id="B0C802"/>
<dbReference type="Gene3D" id="2.70.70.10">
    <property type="entry name" value="Glucose Permease (Domain IIA)"/>
    <property type="match status" value="1"/>
</dbReference>
<dbReference type="InterPro" id="IPR050570">
    <property type="entry name" value="Cell_wall_metabolism_enzyme"/>
</dbReference>
<name>B0C802_ACAM1</name>
<proteinExistence type="predicted"/>
<evidence type="ECO:0000256" key="2">
    <source>
        <dbReference type="SAM" id="Coils"/>
    </source>
</evidence>
<feature type="coiled-coil region" evidence="2">
    <location>
        <begin position="57"/>
        <end position="110"/>
    </location>
</feature>
<dbReference type="CDD" id="cd12797">
    <property type="entry name" value="M23_peptidase"/>
    <property type="match status" value="1"/>
</dbReference>
<keyword evidence="2" id="KW-0175">Coiled coil</keyword>
<dbReference type="KEGG" id="amr:AM1_2683"/>
<dbReference type="Proteomes" id="UP000000268">
    <property type="component" value="Chromosome"/>
</dbReference>
<dbReference type="STRING" id="329726.AM1_2683"/>
<evidence type="ECO:0000259" key="3">
    <source>
        <dbReference type="Pfam" id="PF01551"/>
    </source>
</evidence>
<gene>
    <name evidence="4" type="ordered locus">AM1_2683</name>
</gene>
<dbReference type="FunFam" id="2.70.70.10:FF:000006">
    <property type="entry name" value="M23 family peptidase"/>
    <property type="match status" value="1"/>
</dbReference>
<feature type="domain" description="M23ase beta-sheet core" evidence="3">
    <location>
        <begin position="205"/>
        <end position="299"/>
    </location>
</feature>
<keyword evidence="1" id="KW-0732">Signal</keyword>
<dbReference type="PANTHER" id="PTHR21666:SF289">
    <property type="entry name" value="L-ALA--D-GLU ENDOPEPTIDASE"/>
    <property type="match status" value="1"/>
</dbReference>
<dbReference type="PANTHER" id="PTHR21666">
    <property type="entry name" value="PEPTIDASE-RELATED"/>
    <property type="match status" value="1"/>
</dbReference>
<evidence type="ECO:0000313" key="4">
    <source>
        <dbReference type="EMBL" id="ABW27686.1"/>
    </source>
</evidence>
<dbReference type="SUPFAM" id="SSF51261">
    <property type="entry name" value="Duplicated hybrid motif"/>
    <property type="match status" value="1"/>
</dbReference>
<protein>
    <submittedName>
        <fullName evidence="4">M23 peptidase domain protein</fullName>
    </submittedName>
</protein>
<dbReference type="GO" id="GO:0004222">
    <property type="term" value="F:metalloendopeptidase activity"/>
    <property type="evidence" value="ECO:0007669"/>
    <property type="project" value="TreeGrafter"/>
</dbReference>
<accession>B0C802</accession>
<dbReference type="Pfam" id="PF01551">
    <property type="entry name" value="Peptidase_M23"/>
    <property type="match status" value="1"/>
</dbReference>
<sequence>MRSLLPIPKRFRILITLTGQRSVKFSVSPILIILGLSMAAVPAVWAGKTFYALQQRHDQLSESAAEVLEELEVLDGEVEKLRQRAGLSKAERQQVKLEVLDEEVKKLRQRTGLSQVERQQIKLKGGKGGVPVVLDTEQQLKFAKTRLPALTSRLKQQVQPALEKTLQAEEARNAALPQGKPTKGHSPISSDFGLRSGPFGGRAEIHDGIDLLGDYGSPIYATASGKIERAGYSGGYGYHVVIQHGYGYQTLYAHLSKLTVKPNTSVKRGQLLGFMGSTGRSTGTHLHYSIYRSEKPVDPKPYMVSKQLRDQVFASVP</sequence>